<dbReference type="PROSITE" id="PS50885">
    <property type="entry name" value="HAMP"/>
    <property type="match status" value="1"/>
</dbReference>
<dbReference type="PROSITE" id="PS50887">
    <property type="entry name" value="GGDEF"/>
    <property type="match status" value="1"/>
</dbReference>
<dbReference type="SMART" id="SM00267">
    <property type="entry name" value="GGDEF"/>
    <property type="match status" value="1"/>
</dbReference>
<reference evidence="10 11" key="3">
    <citation type="submission" date="2019-11" db="EMBL/GenBank/DDBJ databases">
        <title>Type strains purchased from KCTC, JCM and DSMZ.</title>
        <authorList>
            <person name="Lu H."/>
        </authorList>
    </citation>
    <scope>NUCLEOTIDE SEQUENCE [LARGE SCALE GENOMIC DNA]</scope>
    <source>
        <strain evidence="10 11">KCTC 52429</strain>
    </source>
</reference>
<dbReference type="NCBIfam" id="TIGR00254">
    <property type="entry name" value="GGDEF"/>
    <property type="match status" value="1"/>
</dbReference>
<evidence type="ECO:0000313" key="9">
    <source>
        <dbReference type="EMBL" id="GGB99808.1"/>
    </source>
</evidence>
<dbReference type="Proteomes" id="UP000430634">
    <property type="component" value="Unassembled WGS sequence"/>
</dbReference>
<dbReference type="PANTHER" id="PTHR46663:SF4">
    <property type="entry name" value="DIGUANYLATE CYCLASE DGCT-RELATED"/>
    <property type="match status" value="1"/>
</dbReference>
<dbReference type="InterPro" id="IPR003660">
    <property type="entry name" value="HAMP_dom"/>
</dbReference>
<keyword evidence="2" id="KW-1003">Cell membrane</keyword>
<dbReference type="GO" id="GO:0005886">
    <property type="term" value="C:plasma membrane"/>
    <property type="evidence" value="ECO:0007669"/>
    <property type="project" value="UniProtKB-SubCell"/>
</dbReference>
<dbReference type="SUPFAM" id="SSF55073">
    <property type="entry name" value="Nucleotide cyclase"/>
    <property type="match status" value="1"/>
</dbReference>
<evidence type="ECO:0000313" key="10">
    <source>
        <dbReference type="EMBL" id="MTV55541.1"/>
    </source>
</evidence>
<dbReference type="RefSeq" id="WP_155472805.1">
    <property type="nucleotide sequence ID" value="NZ_BMKG01000008.1"/>
</dbReference>
<dbReference type="InterPro" id="IPR000160">
    <property type="entry name" value="GGDEF_dom"/>
</dbReference>
<dbReference type="Pfam" id="PF02743">
    <property type="entry name" value="dCache_1"/>
    <property type="match status" value="1"/>
</dbReference>
<dbReference type="InterPro" id="IPR043128">
    <property type="entry name" value="Rev_trsase/Diguanyl_cyclase"/>
</dbReference>
<dbReference type="EMBL" id="WNKZ01000089">
    <property type="protein sequence ID" value="MTV55541.1"/>
    <property type="molecule type" value="Genomic_DNA"/>
</dbReference>
<feature type="domain" description="HAMP" evidence="7">
    <location>
        <begin position="312"/>
        <end position="365"/>
    </location>
</feature>
<dbReference type="Gene3D" id="6.10.340.10">
    <property type="match status" value="1"/>
</dbReference>
<dbReference type="AlphaFoldDB" id="A0A6I3T1W2"/>
<reference evidence="12" key="2">
    <citation type="journal article" date="2019" name="Int. J. Syst. Evol. Microbiol.">
        <title>The Global Catalogue of Microorganisms (GCM) 10K type strain sequencing project: providing services to taxonomists for standard genome sequencing and annotation.</title>
        <authorList>
            <consortium name="The Broad Institute Genomics Platform"/>
            <consortium name="The Broad Institute Genome Sequencing Center for Infectious Disease"/>
            <person name="Wu L."/>
            <person name="Ma J."/>
        </authorList>
    </citation>
    <scope>NUCLEOTIDE SEQUENCE [LARGE SCALE GENOMIC DNA]</scope>
    <source>
        <strain evidence="12">CGMCC 1.15931</strain>
    </source>
</reference>
<dbReference type="CDD" id="cd06225">
    <property type="entry name" value="HAMP"/>
    <property type="match status" value="1"/>
</dbReference>
<dbReference type="InterPro" id="IPR052163">
    <property type="entry name" value="DGC-Regulatory_Protein"/>
</dbReference>
<feature type="domain" description="GGDEF" evidence="8">
    <location>
        <begin position="401"/>
        <end position="533"/>
    </location>
</feature>
<evidence type="ECO:0000256" key="6">
    <source>
        <dbReference type="SAM" id="Phobius"/>
    </source>
</evidence>
<evidence type="ECO:0000256" key="2">
    <source>
        <dbReference type="ARBA" id="ARBA00022475"/>
    </source>
</evidence>
<comment type="subcellular location">
    <subcellularLocation>
        <location evidence="1">Cell membrane</location>
        <topology evidence="1">Multi-pass membrane protein</topology>
    </subcellularLocation>
</comment>
<protein>
    <submittedName>
        <fullName evidence="10">Diguanylate cyclase</fullName>
    </submittedName>
</protein>
<dbReference type="Proteomes" id="UP000622638">
    <property type="component" value="Unassembled WGS sequence"/>
</dbReference>
<dbReference type="CDD" id="cd01949">
    <property type="entry name" value="GGDEF"/>
    <property type="match status" value="1"/>
</dbReference>
<dbReference type="SUPFAM" id="SSF158472">
    <property type="entry name" value="HAMP domain-like"/>
    <property type="match status" value="1"/>
</dbReference>
<organism evidence="10 11">
    <name type="scientific">Pseudoduganella buxea</name>
    <dbReference type="NCBI Taxonomy" id="1949069"/>
    <lineage>
        <taxon>Bacteria</taxon>
        <taxon>Pseudomonadati</taxon>
        <taxon>Pseudomonadota</taxon>
        <taxon>Betaproteobacteria</taxon>
        <taxon>Burkholderiales</taxon>
        <taxon>Oxalobacteraceae</taxon>
        <taxon>Telluria group</taxon>
        <taxon>Pseudoduganella</taxon>
    </lineage>
</organism>
<proteinExistence type="predicted"/>
<dbReference type="CDD" id="cd12914">
    <property type="entry name" value="PDC1_DGC_like"/>
    <property type="match status" value="1"/>
</dbReference>
<reference evidence="9" key="4">
    <citation type="submission" date="2024-05" db="EMBL/GenBank/DDBJ databases">
        <authorList>
            <person name="Sun Q."/>
            <person name="Zhou Y."/>
        </authorList>
    </citation>
    <scope>NUCLEOTIDE SEQUENCE</scope>
    <source>
        <strain evidence="9">CGMCC 1.15931</strain>
    </source>
</reference>
<dbReference type="OrthoDB" id="8929028at2"/>
<evidence type="ECO:0000256" key="4">
    <source>
        <dbReference type="ARBA" id="ARBA00022989"/>
    </source>
</evidence>
<reference evidence="9" key="1">
    <citation type="journal article" date="2014" name="Int. J. Syst. Evol. Microbiol.">
        <title>Complete genome of a new Firmicutes species belonging to the dominant human colonic microbiota ('Ruminococcus bicirculans') reveals two chromosomes and a selective capacity to utilize plant glucans.</title>
        <authorList>
            <consortium name="NISC Comparative Sequencing Program"/>
            <person name="Wegmann U."/>
            <person name="Louis P."/>
            <person name="Goesmann A."/>
            <person name="Henrissat B."/>
            <person name="Duncan S.H."/>
            <person name="Flint H.J."/>
        </authorList>
    </citation>
    <scope>NUCLEOTIDE SEQUENCE</scope>
    <source>
        <strain evidence="9">CGMCC 1.15931</strain>
    </source>
</reference>
<dbReference type="InterPro" id="IPR033479">
    <property type="entry name" value="dCache_1"/>
</dbReference>
<dbReference type="Pfam" id="PF00990">
    <property type="entry name" value="GGDEF"/>
    <property type="match status" value="1"/>
</dbReference>
<comment type="caution">
    <text evidence="10">The sequence shown here is derived from an EMBL/GenBank/DDBJ whole genome shotgun (WGS) entry which is preliminary data.</text>
</comment>
<keyword evidence="5 6" id="KW-0472">Membrane</keyword>
<keyword evidence="12" id="KW-1185">Reference proteome</keyword>
<name>A0A6I3T1W2_9BURK</name>
<keyword evidence="4 6" id="KW-1133">Transmembrane helix</keyword>
<dbReference type="PANTHER" id="PTHR46663">
    <property type="entry name" value="DIGUANYLATE CYCLASE DGCT-RELATED"/>
    <property type="match status" value="1"/>
</dbReference>
<dbReference type="Pfam" id="PF00672">
    <property type="entry name" value="HAMP"/>
    <property type="match status" value="1"/>
</dbReference>
<dbReference type="Gene3D" id="3.30.70.270">
    <property type="match status" value="1"/>
</dbReference>
<dbReference type="CDD" id="cd12912">
    <property type="entry name" value="PDC2_MCP_like"/>
    <property type="match status" value="1"/>
</dbReference>
<evidence type="ECO:0000256" key="3">
    <source>
        <dbReference type="ARBA" id="ARBA00022692"/>
    </source>
</evidence>
<gene>
    <name evidence="9" type="ORF">GCM10011572_22200</name>
    <name evidence="10" type="ORF">GM672_22710</name>
</gene>
<dbReference type="FunFam" id="3.30.70.270:FF:000001">
    <property type="entry name" value="Diguanylate cyclase domain protein"/>
    <property type="match status" value="1"/>
</dbReference>
<evidence type="ECO:0000256" key="1">
    <source>
        <dbReference type="ARBA" id="ARBA00004651"/>
    </source>
</evidence>
<dbReference type="GO" id="GO:0003824">
    <property type="term" value="F:catalytic activity"/>
    <property type="evidence" value="ECO:0007669"/>
    <property type="project" value="UniProtKB-ARBA"/>
</dbReference>
<accession>A0A6I3T1W2</accession>
<keyword evidence="3 6" id="KW-0812">Transmembrane</keyword>
<dbReference type="Gene3D" id="3.30.450.20">
    <property type="entry name" value="PAS domain"/>
    <property type="match status" value="1"/>
</dbReference>
<feature type="transmembrane region" description="Helical" evidence="6">
    <location>
        <begin position="292"/>
        <end position="315"/>
    </location>
</feature>
<dbReference type="InterPro" id="IPR029787">
    <property type="entry name" value="Nucleotide_cyclase"/>
</dbReference>
<dbReference type="EMBL" id="BMKG01000008">
    <property type="protein sequence ID" value="GGB99808.1"/>
    <property type="molecule type" value="Genomic_DNA"/>
</dbReference>
<evidence type="ECO:0000313" key="12">
    <source>
        <dbReference type="Proteomes" id="UP000622638"/>
    </source>
</evidence>
<sequence length="546" mass="59196">MRLLLRLTTLKARMTVVVTALVFLASVLLALAGLHLAERQMAQLVGDREFALLSSAAAHLEQNLAAKRILLRSAAEGARAARIGTGEAMQAYLESHATLREQYFNVAALDSQGELVANLSDRRQVGTLSAGDRPYFRETVRLREGIVSQPFLSKLSGKPVVLLTEPVHDDAGRLLFVLAAGIDLHQHSFFGRLDTLKPGRHGYLFMLAADGTILYHPDTRRILRRVQDEPGGVMQTTRQALDGFEGWRQGRTKAGVEALIGYKRLHSTGWIVGIVYPIDEAFAPLIAMRESAVLPTAAVALLAGSLGWLAIYLLLRPLATLQAQVARVERGEADIDIFDLSRPDEVGTLGRAFHSLTRQRALADAEMARLASTDALTGLFNRRKFEGELDMALLRAARSGSQAGVAYLDIDHFKLINDNHGHGAGDRVLVEFAHRLRATVRATDTVARLAGDEFVVLFEGLAAPDELAGLGHKIVEAMRPPFLADGTPLAVTTSVGLAVATPGITREALLRQADEALYAAKAGGRDGFRLRPDAHAGDDTQHTALH</sequence>
<evidence type="ECO:0000259" key="8">
    <source>
        <dbReference type="PROSITE" id="PS50887"/>
    </source>
</evidence>
<dbReference type="GO" id="GO:0007165">
    <property type="term" value="P:signal transduction"/>
    <property type="evidence" value="ECO:0007669"/>
    <property type="project" value="InterPro"/>
</dbReference>
<evidence type="ECO:0000313" key="11">
    <source>
        <dbReference type="Proteomes" id="UP000430634"/>
    </source>
</evidence>
<dbReference type="InterPro" id="IPR029151">
    <property type="entry name" value="Sensor-like_sf"/>
</dbReference>
<evidence type="ECO:0000259" key="7">
    <source>
        <dbReference type="PROSITE" id="PS50885"/>
    </source>
</evidence>
<evidence type="ECO:0000256" key="5">
    <source>
        <dbReference type="ARBA" id="ARBA00023136"/>
    </source>
</evidence>
<dbReference type="SUPFAM" id="SSF103190">
    <property type="entry name" value="Sensory domain-like"/>
    <property type="match status" value="1"/>
</dbReference>